<evidence type="ECO:0000313" key="2">
    <source>
        <dbReference type="Proteomes" id="UP000679388"/>
    </source>
</evidence>
<dbReference type="RefSeq" id="WP_125298503.1">
    <property type="nucleotide sequence ID" value="NZ_CP059558.1"/>
</dbReference>
<reference evidence="1" key="1">
    <citation type="submission" date="2020-07" db="EMBL/GenBank/DDBJ databases">
        <title>Acinetobacter junii strain YR7 chromosome and plasmid pNDM-YR7.</title>
        <authorList>
            <person name="Tang B."/>
        </authorList>
    </citation>
    <scope>NUCLEOTIDE SEQUENCE</scope>
    <source>
        <strain evidence="1">YR7</strain>
    </source>
</reference>
<name>A0AAX1MEG8_ACIJU</name>
<dbReference type="AlphaFoldDB" id="A0AAX1MEG8"/>
<gene>
    <name evidence="1" type="ORF">H2677_12000</name>
</gene>
<evidence type="ECO:0000313" key="1">
    <source>
        <dbReference type="EMBL" id="QUY35970.1"/>
    </source>
</evidence>
<proteinExistence type="predicted"/>
<dbReference type="EMBL" id="CP059558">
    <property type="protein sequence ID" value="QUY35970.1"/>
    <property type="molecule type" value="Genomic_DNA"/>
</dbReference>
<accession>A0AAX1MEG8</accession>
<dbReference type="Proteomes" id="UP000679388">
    <property type="component" value="Chromosome"/>
</dbReference>
<organism evidence="1 2">
    <name type="scientific">Acinetobacter junii</name>
    <dbReference type="NCBI Taxonomy" id="40215"/>
    <lineage>
        <taxon>Bacteria</taxon>
        <taxon>Pseudomonadati</taxon>
        <taxon>Pseudomonadota</taxon>
        <taxon>Gammaproteobacteria</taxon>
        <taxon>Moraxellales</taxon>
        <taxon>Moraxellaceae</taxon>
        <taxon>Acinetobacter</taxon>
    </lineage>
</organism>
<protein>
    <submittedName>
        <fullName evidence="1">Uncharacterized protein</fullName>
    </submittedName>
</protein>
<dbReference type="GeneID" id="70093248"/>
<sequence>MPEIIATQTYKSMQKNNVTVAVKAPDQCISYTADQRTGTAQASETILKTDCGLEMGEIERALAKTGYNVISWKAFNQQIESEKNIMSAAKNLGAQIIFQINSLENSTKNLGQDARWERNFYNSTYAGDIQSPLLLNPDQRLLLSNRFLAPIEKQQSTYAYAVTLDAAAIEVATGQTIWYYRWTKASEPDIKTKEIAVNLYCDDSYGLYGCQAYEPNNKQLRTAIASGEAIGISSSEKPENIAKAEYLNLYREVVNNLVSSFSTGNIYK</sequence>